<proteinExistence type="predicted"/>
<dbReference type="Proteomes" id="UP001318860">
    <property type="component" value="Unassembled WGS sequence"/>
</dbReference>
<evidence type="ECO:0000256" key="2">
    <source>
        <dbReference type="ARBA" id="ARBA00023152"/>
    </source>
</evidence>
<gene>
    <name evidence="3" type="ORF">DH2020_049444</name>
</gene>
<dbReference type="Gene3D" id="3.40.50.460">
    <property type="entry name" value="Phosphofructokinase domain"/>
    <property type="match status" value="2"/>
</dbReference>
<name>A0ABR0U2U2_REHGL</name>
<evidence type="ECO:0000256" key="1">
    <source>
        <dbReference type="ARBA" id="ARBA00022490"/>
    </source>
</evidence>
<keyword evidence="4" id="KW-1185">Reference proteome</keyword>
<accession>A0ABR0U2U2</accession>
<sequence length="465" mass="50243">MDSDYGIARELSDLQKLRTQYKPELPPCLQGTTVRVEFGDATTAADPTGAHTISRSFPHTYGQPIAHFLRATAKVPDAQVITEHPPLRVGVVFCGRQSPGGHNVIWGLLEALKVHNPKSGSDGLFAQKTLEVTDEVLTTYKNQGGYDLLGRTKDQIRTIEQVNAALNACTALKLDALVIIGGVTSNTDAAQLAETLAERKCRTKVNSQLISNVCTDALSAEKVILAEEVASSKLTLFDITKQICDAVQARGEQGRIHQELLLEIHGLLRQGVSADNISAQLSPWASALFEFLPPFIRKQIETEKLLAHLVEAEMNKRLVLGYIGYHVIAAGLNGYMATVTNLKNPVNKWRCGAAPITAMMNVRRYGRGHGASTLGKPALHPASVDLKGKAYELLRQNATKFLMDDVYRNPGPLQFDGPGADAKPVRSIVKPGCSQDVLKAALSAMASVTDILSVMSSSTSGSTPW</sequence>
<dbReference type="EMBL" id="JABTTQ020003482">
    <property type="protein sequence ID" value="KAK6116814.1"/>
    <property type="molecule type" value="Genomic_DNA"/>
</dbReference>
<evidence type="ECO:0000313" key="3">
    <source>
        <dbReference type="EMBL" id="KAK6116814.1"/>
    </source>
</evidence>
<keyword evidence="2" id="KW-0324">Glycolysis</keyword>
<evidence type="ECO:0008006" key="5">
    <source>
        <dbReference type="Google" id="ProtNLM"/>
    </source>
</evidence>
<dbReference type="PANTHER" id="PTHR43650:SF17">
    <property type="entry name" value="PYROPHOSPHATE--FRUCTOSE 6-PHOSPHATE 1-PHOSPHOTRANSFERASE SUBUNIT ALPHA 1"/>
    <property type="match status" value="1"/>
</dbReference>
<dbReference type="SUPFAM" id="SSF53784">
    <property type="entry name" value="Phosphofructokinase"/>
    <property type="match status" value="1"/>
</dbReference>
<dbReference type="PANTHER" id="PTHR43650">
    <property type="entry name" value="PYROPHOSPHATE--FRUCTOSE 6-PHOSPHATE 1-PHOSPHOTRANSFERASE"/>
    <property type="match status" value="1"/>
</dbReference>
<keyword evidence="1" id="KW-0963">Cytoplasm</keyword>
<protein>
    <recommendedName>
        <fullName evidence="5">Pyrophosphate--fructose 6-phosphate 1-phosphotransferase subunit alpha</fullName>
    </recommendedName>
</protein>
<dbReference type="Gene3D" id="3.40.50.450">
    <property type="match status" value="1"/>
</dbReference>
<organism evidence="3 4">
    <name type="scientific">Rehmannia glutinosa</name>
    <name type="common">Chinese foxglove</name>
    <dbReference type="NCBI Taxonomy" id="99300"/>
    <lineage>
        <taxon>Eukaryota</taxon>
        <taxon>Viridiplantae</taxon>
        <taxon>Streptophyta</taxon>
        <taxon>Embryophyta</taxon>
        <taxon>Tracheophyta</taxon>
        <taxon>Spermatophyta</taxon>
        <taxon>Magnoliopsida</taxon>
        <taxon>eudicotyledons</taxon>
        <taxon>Gunneridae</taxon>
        <taxon>Pentapetalae</taxon>
        <taxon>asterids</taxon>
        <taxon>lamiids</taxon>
        <taxon>Lamiales</taxon>
        <taxon>Orobanchaceae</taxon>
        <taxon>Rehmannieae</taxon>
        <taxon>Rehmannia</taxon>
    </lineage>
</organism>
<dbReference type="InterPro" id="IPR035966">
    <property type="entry name" value="PKF_sf"/>
</dbReference>
<reference evidence="3 4" key="1">
    <citation type="journal article" date="2021" name="Comput. Struct. Biotechnol. J.">
        <title>De novo genome assembly of the potent medicinal plant Rehmannia glutinosa using nanopore technology.</title>
        <authorList>
            <person name="Ma L."/>
            <person name="Dong C."/>
            <person name="Song C."/>
            <person name="Wang X."/>
            <person name="Zheng X."/>
            <person name="Niu Y."/>
            <person name="Chen S."/>
            <person name="Feng W."/>
        </authorList>
    </citation>
    <scope>NUCLEOTIDE SEQUENCE [LARGE SCALE GENOMIC DNA]</scope>
    <source>
        <strain evidence="3">DH-2019</strain>
    </source>
</reference>
<evidence type="ECO:0000313" key="4">
    <source>
        <dbReference type="Proteomes" id="UP001318860"/>
    </source>
</evidence>
<comment type="caution">
    <text evidence="3">The sequence shown here is derived from an EMBL/GenBank/DDBJ whole genome shotgun (WGS) entry which is preliminary data.</text>
</comment>